<keyword evidence="2 6" id="KW-0489">Methyltransferase</keyword>
<proteinExistence type="inferred from homology"/>
<evidence type="ECO:0000256" key="3">
    <source>
        <dbReference type="ARBA" id="ARBA00022679"/>
    </source>
</evidence>
<keyword evidence="3 6" id="KW-0808">Transferase</keyword>
<dbReference type="InterPro" id="IPR029063">
    <property type="entry name" value="SAM-dependent_MTases_sf"/>
</dbReference>
<dbReference type="PRINTS" id="PR00506">
    <property type="entry name" value="D21N6MTFRASE"/>
</dbReference>
<evidence type="ECO:0000256" key="1">
    <source>
        <dbReference type="ARBA" id="ARBA00006594"/>
    </source>
</evidence>
<evidence type="ECO:0000313" key="6">
    <source>
        <dbReference type="EMBL" id="RZD17903.1"/>
    </source>
</evidence>
<dbReference type="InterPro" id="IPR002941">
    <property type="entry name" value="DNA_methylase_N4/N6"/>
</dbReference>
<comment type="caution">
    <text evidence="6">The sequence shown here is derived from an EMBL/GenBank/DDBJ whole genome shotgun (WGS) entry which is preliminary data.</text>
</comment>
<sequence>MGKFDNFTKDELIALLQKKDEEIKNKEYGLVWDKEKEPEQVVLDCETNLPVLERIKEKEIKTDDSDDNILIEGDNYHALSVLNYTHKGKIDIIYIDPPYNTGKANEWKYNDKYVDENDIYRHSKWLNFMEKRLKLAKNVLKENGVIFISIDDNELAQLKLLCDKIFKDNFIANIIWQKKFSPQNDATYFSNMHDYILVFANRKKKNKKDFLGWERNLLKRNENSSYKNIDNDVRGLWTSGDLTAEGPTENCIYPIESPTGKIHYPPIGKRWVFNKDSYIILKNQNKIWFGKDGNSYPRLKRFLSEVQDGYVPNTIWFYNEVGHTQDAKQEFNDFFQREIDFEYPKPSKLIKRIIQIGGNKDSIILDYFAGTGTTGQSVLELNKEDGGNRKFILCTNNENNICEEITFQRIYKSIKGYKFKGKDKTTLFEQKITFSNFTKNFNELLEEINTIIKENNDKYDKIEKKFENNIIKIVGIKNIDSFKEGSGGNLQYFKTDLIPVETINKINDKQRHELTKKAGQMIAIKENTLKELEYNNWYQIFESRNKTRKTVIYFREDMDKFEELVESIKGTQTVLYVFSYGRIDKKLFKYLDKNITIEDIPEPILEIYKEINLTNKNN</sequence>
<protein>
    <submittedName>
        <fullName evidence="6">Site-specific DNA-methyltransferase</fullName>
    </submittedName>
</protein>
<evidence type="ECO:0000256" key="4">
    <source>
        <dbReference type="ARBA" id="ARBA00022691"/>
    </source>
</evidence>
<dbReference type="GO" id="GO:0032259">
    <property type="term" value="P:methylation"/>
    <property type="evidence" value="ECO:0007669"/>
    <property type="project" value="UniProtKB-KW"/>
</dbReference>
<dbReference type="GO" id="GO:0008170">
    <property type="term" value="F:N-methyltransferase activity"/>
    <property type="evidence" value="ECO:0007669"/>
    <property type="project" value="InterPro"/>
</dbReference>
<dbReference type="InterPro" id="IPR002052">
    <property type="entry name" value="DNA_methylase_N6_adenine_CS"/>
</dbReference>
<dbReference type="SUPFAM" id="SSF53335">
    <property type="entry name" value="S-adenosyl-L-methionine-dependent methyltransferases"/>
    <property type="match status" value="1"/>
</dbReference>
<evidence type="ECO:0000313" key="7">
    <source>
        <dbReference type="Proteomes" id="UP000319296"/>
    </source>
</evidence>
<dbReference type="EMBL" id="SGBB01000019">
    <property type="protein sequence ID" value="RZD17903.1"/>
    <property type="molecule type" value="Genomic_DNA"/>
</dbReference>
<accession>A0A519BKW7</accession>
<dbReference type="GO" id="GO:0003677">
    <property type="term" value="F:DNA binding"/>
    <property type="evidence" value="ECO:0007669"/>
    <property type="project" value="InterPro"/>
</dbReference>
<feature type="domain" description="DNA methylase N-4/N-6" evidence="5">
    <location>
        <begin position="90"/>
        <end position="401"/>
    </location>
</feature>
<dbReference type="AlphaFoldDB" id="A0A519BKW7"/>
<dbReference type="PIRSF" id="PIRSF015855">
    <property type="entry name" value="TypeIII_Mtase_mKpnI"/>
    <property type="match status" value="1"/>
</dbReference>
<keyword evidence="4" id="KW-0949">S-adenosyl-L-methionine</keyword>
<gene>
    <name evidence="6" type="ORF">EVG15_08865</name>
</gene>
<evidence type="ECO:0000256" key="2">
    <source>
        <dbReference type="ARBA" id="ARBA00022603"/>
    </source>
</evidence>
<dbReference type="Gene3D" id="3.40.50.150">
    <property type="entry name" value="Vaccinia Virus protein VP39"/>
    <property type="match status" value="1"/>
</dbReference>
<dbReference type="PROSITE" id="PS00092">
    <property type="entry name" value="N6_MTASE"/>
    <property type="match status" value="1"/>
</dbReference>
<name>A0A519BKW7_9DELT</name>
<reference evidence="6 7" key="1">
    <citation type="journal article" date="2019" name="ISME J.">
        <title>Insights into ecological role of a new deltaproteobacterial order Candidatus Acidulodesulfobacterales by metagenomics and metatranscriptomics.</title>
        <authorList>
            <person name="Tan S."/>
            <person name="Liu J."/>
            <person name="Fang Y."/>
            <person name="Hedlund B.P."/>
            <person name="Lian Z.H."/>
            <person name="Huang L.Y."/>
            <person name="Li J.T."/>
            <person name="Huang L.N."/>
            <person name="Li W.J."/>
            <person name="Jiang H.C."/>
            <person name="Dong H.L."/>
            <person name="Shu W.S."/>
        </authorList>
    </citation>
    <scope>NUCLEOTIDE SEQUENCE [LARGE SCALE GENOMIC DNA]</scope>
    <source>
        <strain evidence="6">AP1</strain>
    </source>
</reference>
<dbReference type="Proteomes" id="UP000319296">
    <property type="component" value="Unassembled WGS sequence"/>
</dbReference>
<evidence type="ECO:0000259" key="5">
    <source>
        <dbReference type="Pfam" id="PF01555"/>
    </source>
</evidence>
<organism evidence="6 7">
    <name type="scientific">Candidatus Acididesulfobacter diazotrophicus</name>
    <dbReference type="NCBI Taxonomy" id="2597226"/>
    <lineage>
        <taxon>Bacteria</taxon>
        <taxon>Deltaproteobacteria</taxon>
        <taxon>Candidatus Acidulodesulfobacterales</taxon>
        <taxon>Candidatus Acididesulfobacter</taxon>
    </lineage>
</organism>
<comment type="similarity">
    <text evidence="1">Belongs to the N(4)/N(6)-methyltransferase family.</text>
</comment>
<dbReference type="Pfam" id="PF01555">
    <property type="entry name" value="N6_N4_Mtase"/>
    <property type="match status" value="1"/>
</dbReference>
<dbReference type="InterPro" id="IPR002295">
    <property type="entry name" value="N4/N6-MTase_EcoPI_Mod-like"/>
</dbReference>